<organism evidence="1 2">
    <name type="scientific">Sphaerodactylus townsendi</name>
    <dbReference type="NCBI Taxonomy" id="933632"/>
    <lineage>
        <taxon>Eukaryota</taxon>
        <taxon>Metazoa</taxon>
        <taxon>Chordata</taxon>
        <taxon>Craniata</taxon>
        <taxon>Vertebrata</taxon>
        <taxon>Euteleostomi</taxon>
        <taxon>Lepidosauria</taxon>
        <taxon>Squamata</taxon>
        <taxon>Bifurcata</taxon>
        <taxon>Gekkota</taxon>
        <taxon>Sphaerodactylidae</taxon>
        <taxon>Sphaerodactylus</taxon>
    </lineage>
</organism>
<gene>
    <name evidence="1" type="ORF">K3G42_022247</name>
</gene>
<comment type="caution">
    <text evidence="1">The sequence shown here is derived from an EMBL/GenBank/DDBJ whole genome shotgun (WGS) entry which is preliminary data.</text>
</comment>
<keyword evidence="2" id="KW-1185">Reference proteome</keyword>
<proteinExistence type="predicted"/>
<dbReference type="Proteomes" id="UP000827872">
    <property type="component" value="Linkage Group LG07"/>
</dbReference>
<reference evidence="1" key="1">
    <citation type="submission" date="2021-08" db="EMBL/GenBank/DDBJ databases">
        <title>The first chromosome-level gecko genome reveals the dynamic sex chromosomes of Neotropical dwarf geckos (Sphaerodactylidae: Sphaerodactylus).</title>
        <authorList>
            <person name="Pinto B.J."/>
            <person name="Keating S.E."/>
            <person name="Gamble T."/>
        </authorList>
    </citation>
    <scope>NUCLEOTIDE SEQUENCE</scope>
    <source>
        <strain evidence="1">TG3544</strain>
    </source>
</reference>
<sequence>MLDKRELIFVHLHDQDAKQKKNAANRTTQKKNEVKKKDEDITAAERRRRYKRRRRIEAGLEDDDSEDGEGCTTRRSRSRSSSDSDMWERKMKNKKKRTGSSSDSDEDEMTEEEMEKLKEAVEEKKKSILTLRNQPWKMKKKMEVLKYGLIVILFVVVWSLFIDSYMLCNHLTPNDLRMNVISDSTIMFEVNKFCFIGYYR</sequence>
<accession>A0ACB8ERY9</accession>
<dbReference type="EMBL" id="CM037620">
    <property type="protein sequence ID" value="KAH7995150.1"/>
    <property type="molecule type" value="Genomic_DNA"/>
</dbReference>
<name>A0ACB8ERY9_9SAUR</name>
<evidence type="ECO:0000313" key="2">
    <source>
        <dbReference type="Proteomes" id="UP000827872"/>
    </source>
</evidence>
<evidence type="ECO:0000313" key="1">
    <source>
        <dbReference type="EMBL" id="KAH7995150.1"/>
    </source>
</evidence>
<protein>
    <submittedName>
        <fullName evidence="1">Uncharacterized protein</fullName>
    </submittedName>
</protein>